<proteinExistence type="predicted"/>
<name>A0A015W915_BACFG</name>
<dbReference type="EMBL" id="JGCY01000051">
    <property type="protein sequence ID" value="EXY76965.1"/>
    <property type="molecule type" value="Genomic_DNA"/>
</dbReference>
<protein>
    <submittedName>
        <fullName evidence="1">Uncharacterized protein</fullName>
    </submittedName>
</protein>
<gene>
    <name evidence="1" type="ORF">M124_4135</name>
</gene>
<evidence type="ECO:0000313" key="2">
    <source>
        <dbReference type="Proteomes" id="UP000020529"/>
    </source>
</evidence>
<comment type="caution">
    <text evidence="1">The sequence shown here is derived from an EMBL/GenBank/DDBJ whole genome shotgun (WGS) entry which is preliminary data.</text>
</comment>
<dbReference type="PATRIC" id="fig|1339315.3.peg.134"/>
<dbReference type="Proteomes" id="UP000020529">
    <property type="component" value="Unassembled WGS sequence"/>
</dbReference>
<dbReference type="RefSeq" id="WP_032585203.1">
    <property type="nucleotide sequence ID" value="NZ_JGCY01000051.1"/>
</dbReference>
<evidence type="ECO:0000313" key="1">
    <source>
        <dbReference type="EMBL" id="EXY76965.1"/>
    </source>
</evidence>
<sequence length="191" mass="22174">MKRKEKAAVDEFVALVGGKTWEPVRHKCMGKWSSGMTDYGFVIDGRITLFVSNSMAYFKKRIREWIKSIHTFEAKKDCYLRLLREQIEKDNDKAKDEKLNPVRLIDIGILSPESNSPFDFFAPYVLVEINGRRFKHRTAELSCAIMVDSLAGYLEECNCKDIYTARAVRTPDYIFCGVRFDSRDNMYKIGK</sequence>
<dbReference type="AlphaFoldDB" id="A0A015W915"/>
<reference evidence="1 2" key="1">
    <citation type="submission" date="2014-02" db="EMBL/GenBank/DDBJ databases">
        <authorList>
            <person name="Sears C."/>
            <person name="Carroll K."/>
            <person name="Sack B.R."/>
            <person name="Qadri F."/>
            <person name="Myers L.L."/>
            <person name="Chung G.-T."/>
            <person name="Escheverria P."/>
            <person name="Fraser C.M."/>
            <person name="Sadzewicz L."/>
            <person name="Shefchek K.A."/>
            <person name="Tallon L."/>
            <person name="Das S.P."/>
            <person name="Daugherty S."/>
            <person name="Mongodin E.F."/>
        </authorList>
    </citation>
    <scope>NUCLEOTIDE SEQUENCE [LARGE SCALE GENOMIC DNA]</scope>
    <source>
        <strain evidence="2">3988T(B)14</strain>
    </source>
</reference>
<organism evidence="1 2">
    <name type="scientific">Bacteroides fragilis str. 3988T(B)14</name>
    <dbReference type="NCBI Taxonomy" id="1339315"/>
    <lineage>
        <taxon>Bacteria</taxon>
        <taxon>Pseudomonadati</taxon>
        <taxon>Bacteroidota</taxon>
        <taxon>Bacteroidia</taxon>
        <taxon>Bacteroidales</taxon>
        <taxon>Bacteroidaceae</taxon>
        <taxon>Bacteroides</taxon>
    </lineage>
</organism>
<accession>A0A015W915</accession>